<dbReference type="InterPro" id="IPR010994">
    <property type="entry name" value="RuvA_2-like"/>
</dbReference>
<reference evidence="5 6" key="1">
    <citation type="submission" date="2007-04" db="EMBL/GenBank/DDBJ databases">
        <authorList>
            <person name="Fulton L."/>
            <person name="Clifton S."/>
            <person name="Fulton B."/>
            <person name="Xu J."/>
            <person name="Minx P."/>
            <person name="Pepin K.H."/>
            <person name="Johnson M."/>
            <person name="Thiruvilangam P."/>
            <person name="Bhonagiri V."/>
            <person name="Nash W.E."/>
            <person name="Mardis E.R."/>
            <person name="Wilson R.K."/>
        </authorList>
    </citation>
    <scope>NUCLEOTIDE SEQUENCE [LARGE SCALE GENOMIC DNA]</scope>
    <source>
        <strain evidence="5 6">ATCC 29799</strain>
    </source>
</reference>
<evidence type="ECO:0000313" key="6">
    <source>
        <dbReference type="Proteomes" id="UP000003639"/>
    </source>
</evidence>
<comment type="similarity">
    <text evidence="3">Belongs to the RecD family. RecD2 subfamily.</text>
</comment>
<dbReference type="Pfam" id="PF14520">
    <property type="entry name" value="HHH_5"/>
    <property type="match status" value="1"/>
</dbReference>
<feature type="domain" description="AAA+ ATPase" evidence="4">
    <location>
        <begin position="335"/>
        <end position="540"/>
    </location>
</feature>
<keyword evidence="3 5" id="KW-0347">Helicase</keyword>
<evidence type="ECO:0000256" key="3">
    <source>
        <dbReference type="HAMAP-Rule" id="MF_01488"/>
    </source>
</evidence>
<keyword evidence="3" id="KW-0413">Isomerase</keyword>
<dbReference type="SUPFAM" id="SSF52540">
    <property type="entry name" value="P-loop containing nucleoside triphosphate hydrolases"/>
    <property type="match status" value="1"/>
</dbReference>
<comment type="caution">
    <text evidence="5">The sequence shown here is derived from an EMBL/GenBank/DDBJ whole genome shotgun (WGS) entry which is preliminary data.</text>
</comment>
<dbReference type="PANTHER" id="PTHR43788:SF6">
    <property type="entry name" value="DNA HELICASE B"/>
    <property type="match status" value="1"/>
</dbReference>
<reference evidence="5 6" key="2">
    <citation type="submission" date="2007-06" db="EMBL/GenBank/DDBJ databases">
        <title>Draft genome sequence of Pseudoflavonifractor capillosus ATCC 29799.</title>
        <authorList>
            <person name="Sudarsanam P."/>
            <person name="Ley R."/>
            <person name="Guruge J."/>
            <person name="Turnbaugh P.J."/>
            <person name="Mahowald M."/>
            <person name="Liep D."/>
            <person name="Gordon J."/>
        </authorList>
    </citation>
    <scope>NUCLEOTIDE SEQUENCE [LARGE SCALE GENOMIC DNA]</scope>
    <source>
        <strain evidence="5 6">ATCC 29799</strain>
    </source>
</reference>
<sequence>MNKFCIISVKTADKEVPQEARSTRRYRDHLIRFVATGYELPRTDAVELELDGEWTKGKYGVQLQVEQWREIVPKTKSGVEGYLASGLIKGIGPATAAQIVSRFGVETLDILQNHPERLLEIKGITESKLEDIKTSYAESRMLQDLMTLLSPFKITPKTALKIYQHFGPASVDILKKSPFELCQVSGFGFLRVDAIVQKNGGDLHDPMRVKGALFWALEDSKGGKGHLFLPGETLRKEALRLLNAKIPLPSLRLHEQEVTDVLQDMILHGEVVSVKDNIYLPRTFAQEDETARRIAMRLVKPSAPERIDQVLEQVKREMGLALSSKQEAAVYAAYRHSLSIITGSPGTGKTTVLKTILEVYRRLHPKGEIVLMAPTGRASRRMAESTGFDKARTLHSGLGLGSEEDDANRNRKQEPLSADLIIVDEFSMVDMWLADKFFSRIKDGARVVLVGDPDQLPSVGAGNVFRELIDCGMIPVTVLDQIFRQSKDSLIAYNAKFINEGNTKLYFGPDFIFMASDNQAEAAERIIARYCREIAESGIDRVQILSPFRSEGAASAEQLNEAIREVVNPFRSAEEEIKIGVKVFRVNDRIMQTKNTAKVSNGDLGFIRYIKDDEDGKRVGLDFGVGRELEYSVEDMVNLDLAYATTIHKAMGSEYETVIMPLLKAHTVMLYRNLLYTGITRAKKRVVLIGQKQVLFMAIHRNEIVKRNTLLGTRIGMYYKAYAKRAGIPVPAALEEELKHAG</sequence>
<evidence type="ECO:0000259" key="4">
    <source>
        <dbReference type="SMART" id="SM00382"/>
    </source>
</evidence>
<accession>A6NZ00</accession>
<keyword evidence="2 3" id="KW-0067">ATP-binding</keyword>
<dbReference type="Pfam" id="PF18335">
    <property type="entry name" value="SH3_13"/>
    <property type="match status" value="1"/>
</dbReference>
<dbReference type="Pfam" id="PF13245">
    <property type="entry name" value="AAA_19"/>
    <property type="match status" value="1"/>
</dbReference>
<dbReference type="SUPFAM" id="SSF47781">
    <property type="entry name" value="RuvA domain 2-like"/>
    <property type="match status" value="1"/>
</dbReference>
<protein>
    <recommendedName>
        <fullName evidence="3">ATP-dependent RecD2 DNA helicase</fullName>
        <ecNumber evidence="3">5.6.2.3</ecNumber>
    </recommendedName>
    <alternativeName>
        <fullName evidence="3">DNA 5'-3' helicase subunit RecD2</fullName>
    </alternativeName>
</protein>
<dbReference type="GO" id="GO:0017116">
    <property type="term" value="F:single-stranded DNA helicase activity"/>
    <property type="evidence" value="ECO:0007669"/>
    <property type="project" value="TreeGrafter"/>
</dbReference>
<dbReference type="PANTHER" id="PTHR43788">
    <property type="entry name" value="DNA2/NAM7 HELICASE FAMILY MEMBER"/>
    <property type="match status" value="1"/>
</dbReference>
<dbReference type="InterPro" id="IPR041451">
    <property type="entry name" value="RecD2_SH13"/>
</dbReference>
<dbReference type="InterPro" id="IPR027785">
    <property type="entry name" value="UvrD-like_helicase_C"/>
</dbReference>
<keyword evidence="1 3" id="KW-0547">Nucleotide-binding</keyword>
<dbReference type="GO" id="GO:0043139">
    <property type="term" value="F:5'-3' DNA helicase activity"/>
    <property type="evidence" value="ECO:0007669"/>
    <property type="project" value="UniProtKB-UniRule"/>
</dbReference>
<dbReference type="STRING" id="411467.BACCAP_03451"/>
<dbReference type="InterPro" id="IPR006345">
    <property type="entry name" value="RecD2"/>
</dbReference>
<dbReference type="EMBL" id="AAXG02000032">
    <property type="protein sequence ID" value="EDM98649.1"/>
    <property type="molecule type" value="Genomic_DNA"/>
</dbReference>
<keyword evidence="3" id="KW-0238">DNA-binding</keyword>
<gene>
    <name evidence="3" type="primary">recD2</name>
    <name evidence="5" type="ORF">BACCAP_03451</name>
</gene>
<name>A6NZ00_9FIRM</name>
<dbReference type="Gene3D" id="1.10.150.20">
    <property type="entry name" value="5' to 3' exonuclease, C-terminal subdomain"/>
    <property type="match status" value="1"/>
</dbReference>
<dbReference type="InterPro" id="IPR027417">
    <property type="entry name" value="P-loop_NTPase"/>
</dbReference>
<dbReference type="CDD" id="cd18809">
    <property type="entry name" value="SF1_C_RecD"/>
    <property type="match status" value="1"/>
</dbReference>
<dbReference type="GO" id="GO:0005524">
    <property type="term" value="F:ATP binding"/>
    <property type="evidence" value="ECO:0007669"/>
    <property type="project" value="UniProtKB-UniRule"/>
</dbReference>
<evidence type="ECO:0000313" key="5">
    <source>
        <dbReference type="EMBL" id="EDM98649.1"/>
    </source>
</evidence>
<dbReference type="eggNOG" id="COG0507">
    <property type="taxonomic scope" value="Bacteria"/>
</dbReference>
<dbReference type="GO" id="GO:0009338">
    <property type="term" value="C:exodeoxyribonuclease V complex"/>
    <property type="evidence" value="ECO:0007669"/>
    <property type="project" value="TreeGrafter"/>
</dbReference>
<comment type="function">
    <text evidence="3">DNA-dependent ATPase and ATP-dependent 5'-3' DNA helicase. Has no activity on blunt DNA or DNA with 3'-overhangs, requires at least 10 bases of 5'-ssDNA for helicase activity.</text>
</comment>
<dbReference type="HAMAP" id="MF_01488">
    <property type="entry name" value="RecD2"/>
    <property type="match status" value="1"/>
</dbReference>
<dbReference type="Pfam" id="PF13538">
    <property type="entry name" value="UvrD_C_2"/>
    <property type="match status" value="1"/>
</dbReference>
<dbReference type="CDD" id="cd17933">
    <property type="entry name" value="DEXSc_RecD-like"/>
    <property type="match status" value="1"/>
</dbReference>
<dbReference type="Gene3D" id="2.30.30.940">
    <property type="match status" value="1"/>
</dbReference>
<keyword evidence="3" id="KW-0378">Hydrolase</keyword>
<dbReference type="Proteomes" id="UP000003639">
    <property type="component" value="Unassembled WGS sequence"/>
</dbReference>
<dbReference type="EC" id="5.6.2.3" evidence="3"/>
<dbReference type="InterPro" id="IPR050534">
    <property type="entry name" value="Coronavir_polyprotein_1ab"/>
</dbReference>
<organism evidence="5 6">
    <name type="scientific">Pseudoflavonifractor capillosus ATCC 29799</name>
    <dbReference type="NCBI Taxonomy" id="411467"/>
    <lineage>
        <taxon>Bacteria</taxon>
        <taxon>Bacillati</taxon>
        <taxon>Bacillota</taxon>
        <taxon>Clostridia</taxon>
        <taxon>Eubacteriales</taxon>
        <taxon>Oscillospiraceae</taxon>
        <taxon>Pseudoflavonifractor</taxon>
    </lineage>
</organism>
<dbReference type="NCBIfam" id="TIGR01448">
    <property type="entry name" value="recD_rel"/>
    <property type="match status" value="1"/>
</dbReference>
<dbReference type="Gene3D" id="3.40.50.300">
    <property type="entry name" value="P-loop containing nucleotide triphosphate hydrolases"/>
    <property type="match status" value="2"/>
</dbReference>
<dbReference type="SMART" id="SM00382">
    <property type="entry name" value="AAA"/>
    <property type="match status" value="1"/>
</dbReference>
<evidence type="ECO:0000256" key="2">
    <source>
        <dbReference type="ARBA" id="ARBA00022840"/>
    </source>
</evidence>
<dbReference type="GO" id="GO:0016887">
    <property type="term" value="F:ATP hydrolysis activity"/>
    <property type="evidence" value="ECO:0007669"/>
    <property type="project" value="RHEA"/>
</dbReference>
<dbReference type="GO" id="GO:0006310">
    <property type="term" value="P:DNA recombination"/>
    <property type="evidence" value="ECO:0007669"/>
    <property type="project" value="InterPro"/>
</dbReference>
<comment type="catalytic activity">
    <reaction evidence="3">
        <text>ATP + H2O = ADP + phosphate + H(+)</text>
        <dbReference type="Rhea" id="RHEA:13065"/>
        <dbReference type="ChEBI" id="CHEBI:15377"/>
        <dbReference type="ChEBI" id="CHEBI:15378"/>
        <dbReference type="ChEBI" id="CHEBI:30616"/>
        <dbReference type="ChEBI" id="CHEBI:43474"/>
        <dbReference type="ChEBI" id="CHEBI:456216"/>
        <dbReference type="EC" id="5.6.2.3"/>
    </reaction>
</comment>
<keyword evidence="6" id="KW-1185">Reference proteome</keyword>
<dbReference type="InterPro" id="IPR003593">
    <property type="entry name" value="AAA+_ATPase"/>
</dbReference>
<dbReference type="Gene3D" id="1.10.10.2220">
    <property type="match status" value="1"/>
</dbReference>
<dbReference type="GO" id="GO:0003677">
    <property type="term" value="F:DNA binding"/>
    <property type="evidence" value="ECO:0007669"/>
    <property type="project" value="UniProtKB-UniRule"/>
</dbReference>
<dbReference type="Pfam" id="PF14490">
    <property type="entry name" value="HHH_RecD2"/>
    <property type="match status" value="1"/>
</dbReference>
<dbReference type="AlphaFoldDB" id="A6NZ00"/>
<evidence type="ECO:0000256" key="1">
    <source>
        <dbReference type="ARBA" id="ARBA00022741"/>
    </source>
</evidence>
<proteinExistence type="inferred from homology"/>
<feature type="binding site" evidence="3">
    <location>
        <begin position="346"/>
        <end position="350"/>
    </location>
    <ligand>
        <name>ATP</name>
        <dbReference type="ChEBI" id="CHEBI:30616"/>
    </ligand>
</feature>
<dbReference type="InterPro" id="IPR029493">
    <property type="entry name" value="RecD2-like_HHH"/>
</dbReference>